<feature type="region of interest" description="Disordered" evidence="1">
    <location>
        <begin position="214"/>
        <end position="248"/>
    </location>
</feature>
<keyword evidence="3" id="KW-1185">Reference proteome</keyword>
<dbReference type="EMBL" id="JAPEVB010000003">
    <property type="protein sequence ID" value="KAJ4391035.1"/>
    <property type="molecule type" value="Genomic_DNA"/>
</dbReference>
<organism evidence="2 3">
    <name type="scientific">Gnomoniopsis smithogilvyi</name>
    <dbReference type="NCBI Taxonomy" id="1191159"/>
    <lineage>
        <taxon>Eukaryota</taxon>
        <taxon>Fungi</taxon>
        <taxon>Dikarya</taxon>
        <taxon>Ascomycota</taxon>
        <taxon>Pezizomycotina</taxon>
        <taxon>Sordariomycetes</taxon>
        <taxon>Sordariomycetidae</taxon>
        <taxon>Diaporthales</taxon>
        <taxon>Gnomoniaceae</taxon>
        <taxon>Gnomoniopsis</taxon>
    </lineage>
</organism>
<proteinExistence type="predicted"/>
<feature type="compositionally biased region" description="Polar residues" evidence="1">
    <location>
        <begin position="355"/>
        <end position="366"/>
    </location>
</feature>
<gene>
    <name evidence="2" type="ORF">N0V93_004648</name>
</gene>
<accession>A0A9W8YT10</accession>
<evidence type="ECO:0000313" key="3">
    <source>
        <dbReference type="Proteomes" id="UP001140453"/>
    </source>
</evidence>
<name>A0A9W8YT10_9PEZI</name>
<feature type="region of interest" description="Disordered" evidence="1">
    <location>
        <begin position="355"/>
        <end position="440"/>
    </location>
</feature>
<sequence length="453" mass="49479">MVDLAPFQTTPHHSSSDVDITKHRVLRSLTNNALRQKLLHLPRHLHQTKPLPLHLRLPIAPPRICVPFAGALTIRRLALPALSAVALASRARLVTTPCWILLCARCAERLSSEAMNVKCMGEIETVRERLSEEHLIPLALARVERFDGGLSRGRWEAQRDAENAAPSRPLQHDTDEALRAPSPIYVNLHNPIENPTFKKSPTKPIPRWMRYLSSTRQEPDEPRPSSVLDTYFSPVDPNTANSDVETPGPPVPPHSIPFGVTPPVPPYTTSSQATIPTYVPVKMSRPFTFIAEEPVQRPSSGRGPLPASKHVRFDGISGHASPSASAEYLERYSVARPVDIKSSLTTAVHTDLISSSQRGGVWSSPSLRRDGQQPRASGHGSSMSTVREGSVSSSVARTGEHRMPGASGEVHGMAEASASPGRSTFGEEAGSARRTRPLGMTFQDQLKRVFGFS</sequence>
<dbReference type="AlphaFoldDB" id="A0A9W8YT10"/>
<dbReference type="OrthoDB" id="8062037at2759"/>
<evidence type="ECO:0000313" key="2">
    <source>
        <dbReference type="EMBL" id="KAJ4391035.1"/>
    </source>
</evidence>
<feature type="compositionally biased region" description="Polar residues" evidence="1">
    <location>
        <begin position="379"/>
        <end position="396"/>
    </location>
</feature>
<protein>
    <submittedName>
        <fullName evidence="2">Uncharacterized protein</fullName>
    </submittedName>
</protein>
<evidence type="ECO:0000256" key="1">
    <source>
        <dbReference type="SAM" id="MobiDB-lite"/>
    </source>
</evidence>
<reference evidence="2" key="1">
    <citation type="submission" date="2022-10" db="EMBL/GenBank/DDBJ databases">
        <title>Tapping the CABI collections for fungal endophytes: first genome assemblies for Collariella, Neodidymelliopsis, Ascochyta clinopodiicola, Didymella pomorum, Didymosphaeria variabile, Neocosmospora piperis and Neocucurbitaria cava.</title>
        <authorList>
            <person name="Hill R."/>
        </authorList>
    </citation>
    <scope>NUCLEOTIDE SEQUENCE</scope>
    <source>
        <strain evidence="2">IMI 355082</strain>
    </source>
</reference>
<comment type="caution">
    <text evidence="2">The sequence shown here is derived from an EMBL/GenBank/DDBJ whole genome shotgun (WGS) entry which is preliminary data.</text>
</comment>
<dbReference type="Proteomes" id="UP001140453">
    <property type="component" value="Unassembled WGS sequence"/>
</dbReference>